<dbReference type="Pfam" id="PF11863">
    <property type="entry name" value="DUF3383"/>
    <property type="match status" value="1"/>
</dbReference>
<dbReference type="EMBL" id="SMGJ01000006">
    <property type="protein sequence ID" value="TCK68104.1"/>
    <property type="molecule type" value="Genomic_DNA"/>
</dbReference>
<reference evidence="1 2" key="1">
    <citation type="submission" date="2019-03" db="EMBL/GenBank/DDBJ databases">
        <title>Genomic Encyclopedia of Type Strains, Phase IV (KMG-IV): sequencing the most valuable type-strain genomes for metagenomic binning, comparative biology and taxonomic classification.</title>
        <authorList>
            <person name="Goeker M."/>
        </authorList>
    </citation>
    <scope>NUCLEOTIDE SEQUENCE [LARGE SCALE GENOMIC DNA]</scope>
    <source>
        <strain evidence="1 2">DSM 10053</strain>
    </source>
</reference>
<organism evidence="1 2">
    <name type="scientific">Lonepinella koalarum</name>
    <dbReference type="NCBI Taxonomy" id="53417"/>
    <lineage>
        <taxon>Bacteria</taxon>
        <taxon>Pseudomonadati</taxon>
        <taxon>Pseudomonadota</taxon>
        <taxon>Gammaproteobacteria</taxon>
        <taxon>Pasteurellales</taxon>
        <taxon>Pasteurellaceae</taxon>
        <taxon>Lonepinella</taxon>
    </lineage>
</organism>
<name>A0A4R1KSU9_9PAST</name>
<comment type="caution">
    <text evidence="1">The sequence shown here is derived from an EMBL/GenBank/DDBJ whole genome shotgun (WGS) entry which is preliminary data.</text>
</comment>
<proteinExistence type="predicted"/>
<evidence type="ECO:0000313" key="1">
    <source>
        <dbReference type="EMBL" id="TCK68104.1"/>
    </source>
</evidence>
<dbReference type="OrthoDB" id="5465420at2"/>
<accession>A0A4R1KSU9</accession>
<sequence length="503" mass="55152">MSLSISNIVDIQLNTVPKAASRKDFGTVALFTPETGNAFADGTTRYVYVSDYSEVVNLFGSTSETAKAAQPFFAQQPRAKQLIICRWQKESRQINPTNNGLKGGVMSATLEEFKQIQSGYFSLTVGETHYDVTGLDLQDATDFDSIATKIQEKFTAVSLTNVTINYDEMGNRFLLASTNSGQDKSNLIFYAEDSKKDGEYLGSMLKLEDGQASRKIGQNGLYIEAESPVEALIATLDVNSSWYGVLFAAQLTDDQIIAVANWSQTAKKLFGLNVLRNEQLEWNSTNVIKKLYDAGLDHTLAVFDKNDSYPVSSAMARLLSVNFSANRSTITLKFKTQPTITADDITATEYQKAKRLGVNVYTYFDDSAMLAEGTVVGGKFADEVVILDWFADAVQKEVFSRLYLSPTKIPLTDEGQVILMAAVEKVCLEGINNGAFAKGVWSGDSFGNLVTGDTLEQGYYIYAAPMSTLSTSDREQRKATPIQVAVKLAGAIHSSDVIINFSR</sequence>
<dbReference type="InterPro" id="IPR021808">
    <property type="entry name" value="DUF3383"/>
</dbReference>
<protein>
    <submittedName>
        <fullName evidence="1">Uncharacterized protein DUF3383</fullName>
    </submittedName>
</protein>
<dbReference type="Proteomes" id="UP000295496">
    <property type="component" value="Unassembled WGS sequence"/>
</dbReference>
<dbReference type="AlphaFoldDB" id="A0A4R1KSU9"/>
<dbReference type="RefSeq" id="WP_132302395.1">
    <property type="nucleotide sequence ID" value="NZ_CP170642.1"/>
</dbReference>
<evidence type="ECO:0000313" key="2">
    <source>
        <dbReference type="Proteomes" id="UP000295496"/>
    </source>
</evidence>
<keyword evidence="2" id="KW-1185">Reference proteome</keyword>
<gene>
    <name evidence="1" type="ORF">EV692_1803</name>
</gene>